<organism evidence="2 3">
    <name type="scientific">Champsocephalus esox</name>
    <name type="common">pike icefish</name>
    <dbReference type="NCBI Taxonomy" id="159716"/>
    <lineage>
        <taxon>Eukaryota</taxon>
        <taxon>Metazoa</taxon>
        <taxon>Chordata</taxon>
        <taxon>Craniata</taxon>
        <taxon>Vertebrata</taxon>
        <taxon>Euteleostomi</taxon>
        <taxon>Actinopterygii</taxon>
        <taxon>Neopterygii</taxon>
        <taxon>Teleostei</taxon>
        <taxon>Neoteleostei</taxon>
        <taxon>Acanthomorphata</taxon>
        <taxon>Eupercaria</taxon>
        <taxon>Perciformes</taxon>
        <taxon>Notothenioidei</taxon>
        <taxon>Channichthyidae</taxon>
        <taxon>Champsocephalus</taxon>
    </lineage>
</organism>
<feature type="region of interest" description="Disordered" evidence="1">
    <location>
        <begin position="1"/>
        <end position="78"/>
    </location>
</feature>
<sequence length="78" mass="8607">MALRHPSEKPDVRPQFLSSQPLPVPSSSKRSVPMPSGGRARGGEKQRDLRKRWGGSVPGLQDAEVTHSHGFPMTLNHR</sequence>
<dbReference type="Proteomes" id="UP001335648">
    <property type="component" value="Unassembled WGS sequence"/>
</dbReference>
<gene>
    <name evidence="2" type="ORF">CesoFtcFv8_019255</name>
</gene>
<name>A0AAN8BIL7_9TELE</name>
<feature type="compositionally biased region" description="Basic and acidic residues" evidence="1">
    <location>
        <begin position="1"/>
        <end position="12"/>
    </location>
</feature>
<comment type="caution">
    <text evidence="2">The sequence shown here is derived from an EMBL/GenBank/DDBJ whole genome shotgun (WGS) entry which is preliminary data.</text>
</comment>
<evidence type="ECO:0000313" key="2">
    <source>
        <dbReference type="EMBL" id="KAK5885556.1"/>
    </source>
</evidence>
<feature type="compositionally biased region" description="Low complexity" evidence="1">
    <location>
        <begin position="14"/>
        <end position="28"/>
    </location>
</feature>
<accession>A0AAN8BIL7</accession>
<dbReference type="AlphaFoldDB" id="A0AAN8BIL7"/>
<evidence type="ECO:0000256" key="1">
    <source>
        <dbReference type="SAM" id="MobiDB-lite"/>
    </source>
</evidence>
<protein>
    <submittedName>
        <fullName evidence="2">Uncharacterized protein</fullName>
    </submittedName>
</protein>
<reference evidence="2 3" key="1">
    <citation type="journal article" date="2023" name="Mol. Biol. Evol.">
        <title>Genomics of Secondarily Temperate Adaptation in the Only Non-Antarctic Icefish.</title>
        <authorList>
            <person name="Rivera-Colon A.G."/>
            <person name="Rayamajhi N."/>
            <person name="Minhas B.F."/>
            <person name="Madrigal G."/>
            <person name="Bilyk K.T."/>
            <person name="Yoon V."/>
            <person name="Hune M."/>
            <person name="Gregory S."/>
            <person name="Cheng C.H.C."/>
            <person name="Catchen J.M."/>
        </authorList>
    </citation>
    <scope>NUCLEOTIDE SEQUENCE [LARGE SCALE GENOMIC DNA]</scope>
    <source>
        <strain evidence="2">JC2023a</strain>
    </source>
</reference>
<keyword evidence="3" id="KW-1185">Reference proteome</keyword>
<evidence type="ECO:0000313" key="3">
    <source>
        <dbReference type="Proteomes" id="UP001335648"/>
    </source>
</evidence>
<dbReference type="EMBL" id="JAULUE010002060">
    <property type="protein sequence ID" value="KAK5885556.1"/>
    <property type="molecule type" value="Genomic_DNA"/>
</dbReference>
<proteinExistence type="predicted"/>